<feature type="transmembrane region" description="Helical" evidence="1">
    <location>
        <begin position="21"/>
        <end position="38"/>
    </location>
</feature>
<organism evidence="3 4">
    <name type="scientific">Cecembia rubra</name>
    <dbReference type="NCBI Taxonomy" id="1485585"/>
    <lineage>
        <taxon>Bacteria</taxon>
        <taxon>Pseudomonadati</taxon>
        <taxon>Bacteroidota</taxon>
        <taxon>Cytophagia</taxon>
        <taxon>Cytophagales</taxon>
        <taxon>Cyclobacteriaceae</taxon>
        <taxon>Cecembia</taxon>
    </lineage>
</organism>
<dbReference type="Pfam" id="PF07853">
    <property type="entry name" value="DUF1648"/>
    <property type="match status" value="1"/>
</dbReference>
<evidence type="ECO:0000259" key="2">
    <source>
        <dbReference type="Pfam" id="PF07853"/>
    </source>
</evidence>
<keyword evidence="1" id="KW-0472">Membrane</keyword>
<protein>
    <submittedName>
        <fullName evidence="3">Uncharacterized protein DUF1648</fullName>
    </submittedName>
</protein>
<evidence type="ECO:0000313" key="3">
    <source>
        <dbReference type="EMBL" id="PSL05762.1"/>
    </source>
</evidence>
<dbReference type="InterPro" id="IPR012867">
    <property type="entry name" value="DUF1648"/>
</dbReference>
<dbReference type="AlphaFoldDB" id="A0A2P8E8F6"/>
<reference evidence="3 4" key="1">
    <citation type="submission" date="2018-03" db="EMBL/GenBank/DDBJ databases">
        <title>Genomic Encyclopedia of Archaeal and Bacterial Type Strains, Phase II (KMG-II): from individual species to whole genera.</title>
        <authorList>
            <person name="Goeker M."/>
        </authorList>
    </citation>
    <scope>NUCLEOTIDE SEQUENCE [LARGE SCALE GENOMIC DNA]</scope>
    <source>
        <strain evidence="3 4">DSM 28057</strain>
    </source>
</reference>
<dbReference type="Proteomes" id="UP000240708">
    <property type="component" value="Unassembled WGS sequence"/>
</dbReference>
<keyword evidence="1" id="KW-1133">Transmembrane helix</keyword>
<feature type="transmembrane region" description="Helical" evidence="1">
    <location>
        <begin position="111"/>
        <end position="129"/>
    </location>
</feature>
<name>A0A2P8E8F6_9BACT</name>
<comment type="caution">
    <text evidence="3">The sequence shown here is derived from an EMBL/GenBank/DDBJ whole genome shotgun (WGS) entry which is preliminary data.</text>
</comment>
<feature type="domain" description="DUF1648" evidence="2">
    <location>
        <begin position="26"/>
        <end position="70"/>
    </location>
</feature>
<proteinExistence type="predicted"/>
<dbReference type="OrthoDB" id="9808690at2"/>
<feature type="transmembrane region" description="Helical" evidence="1">
    <location>
        <begin position="61"/>
        <end position="80"/>
    </location>
</feature>
<sequence>MAARPIIKLEWTAWDKILEGLGFLALVLLLVIPIYYYPELPDRIPKHYDATGQVTAYGGKGILWVMPIIGLITYAGLFFINKVPHIFNYPTEITTENAERQYRIATRMIRTLNVIIVYTFLYTSYGTIQNAMGIQVGLGKAFIPIFLIALFGTIVVYLVKAFRK</sequence>
<feature type="transmembrane region" description="Helical" evidence="1">
    <location>
        <begin position="141"/>
        <end position="159"/>
    </location>
</feature>
<keyword evidence="1" id="KW-0812">Transmembrane</keyword>
<evidence type="ECO:0000313" key="4">
    <source>
        <dbReference type="Proteomes" id="UP000240708"/>
    </source>
</evidence>
<keyword evidence="4" id="KW-1185">Reference proteome</keyword>
<dbReference type="EMBL" id="PYGF01000003">
    <property type="protein sequence ID" value="PSL05762.1"/>
    <property type="molecule type" value="Genomic_DNA"/>
</dbReference>
<evidence type="ECO:0000256" key="1">
    <source>
        <dbReference type="SAM" id="Phobius"/>
    </source>
</evidence>
<accession>A0A2P8E8F6</accession>
<dbReference type="RefSeq" id="WP_106566805.1">
    <property type="nucleotide sequence ID" value="NZ_PYGF01000003.1"/>
</dbReference>
<gene>
    <name evidence="3" type="ORF">CLV48_103277</name>
</gene>